<comment type="caution">
    <text evidence="1">The sequence shown here is derived from an EMBL/GenBank/DDBJ whole genome shotgun (WGS) entry which is preliminary data.</text>
</comment>
<gene>
    <name evidence="1" type="ORF">BN961_00829</name>
</gene>
<proteinExistence type="predicted"/>
<sequence>MARQPDHAHVVAEILAAELRADAHRLRHLPDFLLHLEIAEGVRVLAALGRQRIEIAGGSELHRLHRQLCGGAADDDGEVIGRTRRGAERENLFFQERQQAVARQKRRRALKQEALVGRAAALGHEHEFVGVVTFGINLALRGHVVARVLFLEHRNRRELRVAQVALEIRIARAFRERGLIVALGEDAVALLAHDDRGAGVLAHRQHAAGRDVSVLQKVEGHEPVVVARLGVSENFPQLREVAGTQIMVDIDEGSFRQRLERLARDHQHLPAQHRFDPHAIGGNLPVGRLVLAERKQRGVLVRRHGGSSERCVHRSLSGRQDNFEAF</sequence>
<dbReference type="EMBL" id="CCAZ020000001">
    <property type="protein sequence ID" value="CEG07439.1"/>
    <property type="molecule type" value="Genomic_DNA"/>
</dbReference>
<protein>
    <submittedName>
        <fullName evidence="1">Uncharacterized protein</fullName>
    </submittedName>
</protein>
<evidence type="ECO:0000313" key="2">
    <source>
        <dbReference type="Proteomes" id="UP000035762"/>
    </source>
</evidence>
<organism evidence="1 2">
    <name type="scientific">Afipia felis</name>
    <name type="common">Cat scratch disease bacillus</name>
    <dbReference type="NCBI Taxonomy" id="1035"/>
    <lineage>
        <taxon>Bacteria</taxon>
        <taxon>Pseudomonadati</taxon>
        <taxon>Pseudomonadota</taxon>
        <taxon>Alphaproteobacteria</taxon>
        <taxon>Hyphomicrobiales</taxon>
        <taxon>Nitrobacteraceae</taxon>
        <taxon>Afipia</taxon>
    </lineage>
</organism>
<dbReference type="AlphaFoldDB" id="A0A090MP73"/>
<reference evidence="1 2" key="1">
    <citation type="journal article" date="2014" name="Genome Announc.">
        <title>Genome Sequence of Afipia felis Strain 76713, Isolated in Hospital Water Using an Amoeba Co-Culture Procedure.</title>
        <authorList>
            <person name="Benamar S."/>
            <person name="La Scola B."/>
            <person name="Croce O."/>
        </authorList>
    </citation>
    <scope>NUCLEOTIDE SEQUENCE [LARGE SCALE GENOMIC DNA]</scope>
    <source>
        <strain evidence="1 2">76713</strain>
    </source>
</reference>
<accession>A0A090MP73</accession>
<name>A0A090MP73_AFIFE</name>
<dbReference type="AntiFam" id="ANF00189">
    <property type="entry name" value="Shadow ORF (opposite fumA)"/>
</dbReference>
<evidence type="ECO:0000313" key="1">
    <source>
        <dbReference type="EMBL" id="CEG07439.1"/>
    </source>
</evidence>
<keyword evidence="2" id="KW-1185">Reference proteome</keyword>
<dbReference type="Proteomes" id="UP000035762">
    <property type="component" value="Unassembled WGS sequence"/>
</dbReference>